<keyword evidence="3" id="KW-0175">Coiled coil</keyword>
<keyword evidence="8" id="KW-0966">Cell projection</keyword>
<dbReference type="InterPro" id="IPR003481">
    <property type="entry name" value="FliD_N"/>
</dbReference>
<comment type="subunit">
    <text evidence="2 5">Homopentamer.</text>
</comment>
<dbReference type="Pfam" id="PF07195">
    <property type="entry name" value="FliD_C"/>
    <property type="match status" value="1"/>
</dbReference>
<dbReference type="AlphaFoldDB" id="A0A3M3AER8"/>
<evidence type="ECO:0000259" key="6">
    <source>
        <dbReference type="Pfam" id="PF02465"/>
    </source>
</evidence>
<sequence>MLEGRSKMASPITSTTGLGSGLAITSIVEGLVGAEKAPKQNQIDKQTAATTASLSGVSQLTSALAAFQKTLDTLGSSTTPAFQGFAATSANEAVVKATAGNTAVNGTYAIGVTQLATPSKVATAALNSTQASAIPSGTLKITQNGTDYDVKIDSTSTLQEVRDKINSSLQGKGITANIINDDNGARLVFSSTTTGKGSDISVVGASGQEALNIDGTKLMSDTSTGTDANGKAIPGAGAITATAKDAAFTVDGLSLTSKTNTISTAISGLTFDLVAPSAAGATTTVTVATNTDGLKASLQSFVDSYNTLATLVTSLTKGSISDKGVYTAAALTGDATPRALLATIRDQLASASSSAGLSALSQLGIKTEQSSGTLSLDTATFTAALNDKKLGSQIQTMFTGTGATNADGTVDGGLVSRMTKALLPYTKSDGVLASKTSSLNKIQTRIASDQDALDRRIASLTTSLTSKYNAMDLVVGQLKATATSITSIFEAMNAQKNAS</sequence>
<dbReference type="GO" id="GO:0009421">
    <property type="term" value="C:bacterial-type flagellum filament cap"/>
    <property type="evidence" value="ECO:0007669"/>
    <property type="project" value="InterPro"/>
</dbReference>
<dbReference type="GO" id="GO:0009424">
    <property type="term" value="C:bacterial-type flagellum hook"/>
    <property type="evidence" value="ECO:0007669"/>
    <property type="project" value="UniProtKB-UniRule"/>
</dbReference>
<evidence type="ECO:0000256" key="5">
    <source>
        <dbReference type="RuleBase" id="RU362066"/>
    </source>
</evidence>
<name>A0A3M3AER8_PSEA0</name>
<evidence type="ECO:0000256" key="2">
    <source>
        <dbReference type="ARBA" id="ARBA00011255"/>
    </source>
</evidence>
<reference evidence="8 9" key="1">
    <citation type="submission" date="2018-08" db="EMBL/GenBank/DDBJ databases">
        <title>Recombination of ecologically and evolutionarily significant loci maintains genetic cohesion in the Pseudomonas syringae species complex.</title>
        <authorList>
            <person name="Dillon M."/>
            <person name="Thakur S."/>
            <person name="Almeida R.N.D."/>
            <person name="Weir B.S."/>
            <person name="Guttman D.S."/>
        </authorList>
    </citation>
    <scope>NUCLEOTIDE SEQUENCE [LARGE SCALE GENOMIC DNA]</scope>
    <source>
        <strain evidence="8 9">ICMP 8636</strain>
    </source>
</reference>
<feature type="domain" description="Flagellar hook-associated protein 2 C-terminal" evidence="7">
    <location>
        <begin position="243"/>
        <end position="479"/>
    </location>
</feature>
<dbReference type="Pfam" id="PF07196">
    <property type="entry name" value="Flagellin_IN"/>
    <property type="match status" value="1"/>
</dbReference>
<gene>
    <name evidence="8" type="ORF">ALQ86_04646</name>
</gene>
<comment type="function">
    <text evidence="5">Required for morphogenesis and for the elongation of the flagellar filament by facilitating polymerization of the flagellin monomers at the tip of growing filament. Forms a capping structure, which prevents flagellin subunits (transported through the central channel of the flagellum) from leaking out without polymerization at the distal end.</text>
</comment>
<evidence type="ECO:0000259" key="7">
    <source>
        <dbReference type="Pfam" id="PF07195"/>
    </source>
</evidence>
<dbReference type="EMBL" id="RBOA01000303">
    <property type="protein sequence ID" value="RML98939.1"/>
    <property type="molecule type" value="Genomic_DNA"/>
</dbReference>
<keyword evidence="8" id="KW-0969">Cilium</keyword>
<dbReference type="PANTHER" id="PTHR30288">
    <property type="entry name" value="FLAGELLAR CAP/ASSEMBLY PROTEIN FLID"/>
    <property type="match status" value="1"/>
</dbReference>
<evidence type="ECO:0000313" key="9">
    <source>
        <dbReference type="Proteomes" id="UP000272627"/>
    </source>
</evidence>
<evidence type="ECO:0000256" key="3">
    <source>
        <dbReference type="ARBA" id="ARBA00023054"/>
    </source>
</evidence>
<keyword evidence="5" id="KW-0964">Secreted</keyword>
<keyword evidence="8" id="KW-0282">Flagellum</keyword>
<dbReference type="PANTHER" id="PTHR30288:SF0">
    <property type="entry name" value="FLAGELLAR HOOK-ASSOCIATED PROTEIN 2"/>
    <property type="match status" value="1"/>
</dbReference>
<organism evidence="8 9">
    <name type="scientific">Pseudomonas amygdali pv. eriobotryae</name>
    <dbReference type="NCBI Taxonomy" id="129137"/>
    <lineage>
        <taxon>Bacteria</taxon>
        <taxon>Pseudomonadati</taxon>
        <taxon>Pseudomonadota</taxon>
        <taxon>Gammaproteobacteria</taxon>
        <taxon>Pseudomonadales</taxon>
        <taxon>Pseudomonadaceae</taxon>
        <taxon>Pseudomonas</taxon>
        <taxon>Pseudomonas amygdali</taxon>
    </lineage>
</organism>
<dbReference type="GO" id="GO:0005576">
    <property type="term" value="C:extracellular region"/>
    <property type="evidence" value="ECO:0007669"/>
    <property type="project" value="UniProtKB-SubCell"/>
</dbReference>
<dbReference type="GO" id="GO:0071973">
    <property type="term" value="P:bacterial-type flagellum-dependent cell motility"/>
    <property type="evidence" value="ECO:0007669"/>
    <property type="project" value="TreeGrafter"/>
</dbReference>
<keyword evidence="4 5" id="KW-0975">Bacterial flagellum</keyword>
<dbReference type="GO" id="GO:0007155">
    <property type="term" value="P:cell adhesion"/>
    <property type="evidence" value="ECO:0007669"/>
    <property type="project" value="InterPro"/>
</dbReference>
<proteinExistence type="inferred from homology"/>
<comment type="subcellular location">
    <subcellularLocation>
        <location evidence="5">Secreted</location>
    </subcellularLocation>
    <subcellularLocation>
        <location evidence="5">Bacterial flagellum</location>
    </subcellularLocation>
</comment>
<evidence type="ECO:0000256" key="1">
    <source>
        <dbReference type="ARBA" id="ARBA00009764"/>
    </source>
</evidence>
<comment type="caution">
    <text evidence="8">The sequence shown here is derived from an EMBL/GenBank/DDBJ whole genome shotgun (WGS) entry which is preliminary data.</text>
</comment>
<evidence type="ECO:0000256" key="4">
    <source>
        <dbReference type="ARBA" id="ARBA00023143"/>
    </source>
</evidence>
<comment type="similarity">
    <text evidence="1 5">Belongs to the FliD family.</text>
</comment>
<protein>
    <recommendedName>
        <fullName evidence="5">Flagellar hook-associated protein 2</fullName>
        <shortName evidence="5">HAP2</shortName>
    </recommendedName>
    <alternativeName>
        <fullName evidence="5">Flagellar cap protein</fullName>
    </alternativeName>
</protein>
<dbReference type="InterPro" id="IPR010810">
    <property type="entry name" value="Flagellin_hook_IN_motif"/>
</dbReference>
<accession>A0A3M3AER8</accession>
<dbReference type="Pfam" id="PF02465">
    <property type="entry name" value="FliD_N"/>
    <property type="match status" value="1"/>
</dbReference>
<dbReference type="Proteomes" id="UP000272627">
    <property type="component" value="Unassembled WGS sequence"/>
</dbReference>
<dbReference type="InterPro" id="IPR040026">
    <property type="entry name" value="FliD"/>
</dbReference>
<dbReference type="InterPro" id="IPR010809">
    <property type="entry name" value="FliD_C"/>
</dbReference>
<evidence type="ECO:0000313" key="8">
    <source>
        <dbReference type="EMBL" id="RML98939.1"/>
    </source>
</evidence>
<feature type="domain" description="Flagellar hook-associated protein 2 N-terminal" evidence="6">
    <location>
        <begin position="20"/>
        <end position="117"/>
    </location>
</feature>